<feature type="transmembrane region" description="Helical" evidence="5">
    <location>
        <begin position="222"/>
        <end position="241"/>
    </location>
</feature>
<sequence>MDPASSLRERKLLALRDICEEAGADGPEYNLGLHVAALFVLLAVSSMAAAFPIFATRFSFLRISPTFFFIVRHFGTGVLVATAFCHLLPTAFSNLHDPCMNEFWTGSGFISLFTAVETFEGLALGSRISDAGWSSSSWRPWAMAVAYGCTLLIPVNRTPAGQAIGIGPHTLYSPDTETDHAIVGFFKAVSSGFLLYAALVELLSEDFLSRKNWNEMRGGKRVAACVLVLVGAFLIALIAYWA</sequence>
<dbReference type="Proteomes" id="UP001160390">
    <property type="component" value="Unassembled WGS sequence"/>
</dbReference>
<evidence type="ECO:0000256" key="3">
    <source>
        <dbReference type="ARBA" id="ARBA00022989"/>
    </source>
</evidence>
<evidence type="ECO:0000256" key="5">
    <source>
        <dbReference type="SAM" id="Phobius"/>
    </source>
</evidence>
<dbReference type="Pfam" id="PF02535">
    <property type="entry name" value="Zip"/>
    <property type="match status" value="1"/>
</dbReference>
<evidence type="ECO:0000256" key="4">
    <source>
        <dbReference type="ARBA" id="ARBA00023136"/>
    </source>
</evidence>
<name>A0AA35PYN9_9HYPO</name>
<feature type="transmembrane region" description="Helical" evidence="5">
    <location>
        <begin position="31"/>
        <end position="55"/>
    </location>
</feature>
<comment type="caution">
    <text evidence="6">The sequence shown here is derived from an EMBL/GenBank/DDBJ whole genome shotgun (WGS) entry which is preliminary data.</text>
</comment>
<keyword evidence="7" id="KW-1185">Reference proteome</keyword>
<reference evidence="6" key="1">
    <citation type="submission" date="2023-01" db="EMBL/GenBank/DDBJ databases">
        <authorList>
            <person name="Piombo E."/>
        </authorList>
    </citation>
    <scope>NUCLEOTIDE SEQUENCE</scope>
</reference>
<dbReference type="PANTHER" id="PTHR11040">
    <property type="entry name" value="ZINC/IRON TRANSPORTER"/>
    <property type="match status" value="1"/>
</dbReference>
<proteinExistence type="predicted"/>
<gene>
    <name evidence="6" type="ORF">CCHLO57077_00008189</name>
</gene>
<accession>A0AA35PYN9</accession>
<dbReference type="PANTHER" id="PTHR11040:SF55">
    <property type="entry name" value="MEMBRANE ZINC ION TRANSPORTER, PUTATIVE (AFU_ORTHOLOGUE AFUA_6G00470)-RELATED"/>
    <property type="match status" value="1"/>
</dbReference>
<dbReference type="GO" id="GO:0005385">
    <property type="term" value="F:zinc ion transmembrane transporter activity"/>
    <property type="evidence" value="ECO:0007669"/>
    <property type="project" value="TreeGrafter"/>
</dbReference>
<evidence type="ECO:0000256" key="2">
    <source>
        <dbReference type="ARBA" id="ARBA00022692"/>
    </source>
</evidence>
<dbReference type="EMBL" id="CABFNP030000799">
    <property type="protein sequence ID" value="CAI6087652.1"/>
    <property type="molecule type" value="Genomic_DNA"/>
</dbReference>
<keyword evidence="3 5" id="KW-1133">Transmembrane helix</keyword>
<dbReference type="AlphaFoldDB" id="A0AA35PYN9"/>
<evidence type="ECO:0000313" key="6">
    <source>
        <dbReference type="EMBL" id="CAI6087652.1"/>
    </source>
</evidence>
<comment type="subcellular location">
    <subcellularLocation>
        <location evidence="1">Membrane</location>
        <topology evidence="1">Multi-pass membrane protein</topology>
    </subcellularLocation>
</comment>
<dbReference type="InterPro" id="IPR003689">
    <property type="entry name" value="ZIP"/>
</dbReference>
<feature type="transmembrane region" description="Helical" evidence="5">
    <location>
        <begin position="181"/>
        <end position="202"/>
    </location>
</feature>
<keyword evidence="2 5" id="KW-0812">Transmembrane</keyword>
<evidence type="ECO:0000256" key="1">
    <source>
        <dbReference type="ARBA" id="ARBA00004141"/>
    </source>
</evidence>
<dbReference type="GO" id="GO:0005886">
    <property type="term" value="C:plasma membrane"/>
    <property type="evidence" value="ECO:0007669"/>
    <property type="project" value="TreeGrafter"/>
</dbReference>
<protein>
    <submittedName>
        <fullName evidence="6">Uncharacterized protein</fullName>
    </submittedName>
</protein>
<feature type="transmembrane region" description="Helical" evidence="5">
    <location>
        <begin position="67"/>
        <end position="92"/>
    </location>
</feature>
<evidence type="ECO:0000313" key="7">
    <source>
        <dbReference type="Proteomes" id="UP001160390"/>
    </source>
</evidence>
<keyword evidence="4 5" id="KW-0472">Membrane</keyword>
<organism evidence="6 7">
    <name type="scientific">Clonostachys chloroleuca</name>
    <dbReference type="NCBI Taxonomy" id="1926264"/>
    <lineage>
        <taxon>Eukaryota</taxon>
        <taxon>Fungi</taxon>
        <taxon>Dikarya</taxon>
        <taxon>Ascomycota</taxon>
        <taxon>Pezizomycotina</taxon>
        <taxon>Sordariomycetes</taxon>
        <taxon>Hypocreomycetidae</taxon>
        <taxon>Hypocreales</taxon>
        <taxon>Bionectriaceae</taxon>
        <taxon>Clonostachys</taxon>
    </lineage>
</organism>